<dbReference type="EMBL" id="VDGH01000015">
    <property type="protein sequence ID" value="TQR08695.1"/>
    <property type="molecule type" value="Genomic_DNA"/>
</dbReference>
<dbReference type="InterPro" id="IPR021683">
    <property type="entry name" value="DUF3267"/>
</dbReference>
<accession>A0A544SU65</accession>
<dbReference type="RefSeq" id="WP_142540809.1">
    <property type="nucleotide sequence ID" value="NZ_BMIE01000009.1"/>
</dbReference>
<evidence type="ECO:0000313" key="2">
    <source>
        <dbReference type="EMBL" id="TQR08695.1"/>
    </source>
</evidence>
<evidence type="ECO:0000256" key="1">
    <source>
        <dbReference type="SAM" id="Phobius"/>
    </source>
</evidence>
<dbReference type="AlphaFoldDB" id="A0A544SU65"/>
<gene>
    <name evidence="2" type="ORF">FG382_21015</name>
</gene>
<keyword evidence="1" id="KW-0472">Membrane</keyword>
<proteinExistence type="predicted"/>
<keyword evidence="1" id="KW-1133">Transmembrane helix</keyword>
<feature type="transmembrane region" description="Helical" evidence="1">
    <location>
        <begin position="138"/>
        <end position="155"/>
    </location>
</feature>
<organism evidence="2 3">
    <name type="scientific">Psychrobacillus lasiicapitis</name>
    <dbReference type="NCBI Taxonomy" id="1636719"/>
    <lineage>
        <taxon>Bacteria</taxon>
        <taxon>Bacillati</taxon>
        <taxon>Bacillota</taxon>
        <taxon>Bacilli</taxon>
        <taxon>Bacillales</taxon>
        <taxon>Bacillaceae</taxon>
        <taxon>Psychrobacillus</taxon>
    </lineage>
</organism>
<keyword evidence="3" id="KW-1185">Reference proteome</keyword>
<feature type="transmembrane region" description="Helical" evidence="1">
    <location>
        <begin position="50"/>
        <end position="78"/>
    </location>
</feature>
<dbReference type="Pfam" id="PF11667">
    <property type="entry name" value="DUF3267"/>
    <property type="match status" value="1"/>
</dbReference>
<keyword evidence="1" id="KW-0812">Transmembrane</keyword>
<evidence type="ECO:0000313" key="3">
    <source>
        <dbReference type="Proteomes" id="UP000317316"/>
    </source>
</evidence>
<dbReference type="Proteomes" id="UP000317316">
    <property type="component" value="Unassembled WGS sequence"/>
</dbReference>
<feature type="transmembrane region" description="Helical" evidence="1">
    <location>
        <begin position="20"/>
        <end position="44"/>
    </location>
</feature>
<name>A0A544SU65_9BACI</name>
<reference evidence="2 3" key="1">
    <citation type="submission" date="2019-05" db="EMBL/GenBank/DDBJ databases">
        <title>Psychrobacillus vulpis sp. nov., a new species isolated from feces of a red fox that inhabits in The Tablas de Daimiel Natural Park, Albacete, Spain.</title>
        <authorList>
            <person name="Rodriguez M."/>
            <person name="Reina J.C."/>
            <person name="Bejar V."/>
            <person name="Llamas I."/>
        </authorList>
    </citation>
    <scope>NUCLEOTIDE SEQUENCE [LARGE SCALE GENOMIC DNA]</scope>
    <source>
        <strain evidence="2 3">NEAU-3TGS17</strain>
    </source>
</reference>
<dbReference type="OrthoDB" id="9789112at2"/>
<comment type="caution">
    <text evidence="2">The sequence shown here is derived from an EMBL/GenBank/DDBJ whole genome shotgun (WGS) entry which is preliminary data.</text>
</comment>
<protein>
    <submittedName>
        <fullName evidence="2">DUF3267 domain-containing protein</fullName>
    </submittedName>
</protein>
<sequence length="182" mass="20839">MEKREDYLSIVEIDLKRVAWSSLLMTVILSIVGLVIYTFLQGAIQLTLTFWGFFLFCIGYILLIVLHECFHLIGFYFFGKVPWSSMDYGVNLKMGIAYATTTVPLPNHAMKKALLLPFWMTGVLPMLFGYIIEMPVLVLLGAWLIAGAAGDFAMYKELRRYPKDVLIKDDPIKPKLYILKKD</sequence>